<feature type="region of interest" description="Disordered" evidence="1">
    <location>
        <begin position="33"/>
        <end position="285"/>
    </location>
</feature>
<reference evidence="2 3" key="1">
    <citation type="submission" date="2020-12" db="EMBL/GenBank/DDBJ databases">
        <title>FDA dAtabase for Regulatory Grade micrObial Sequences (FDA-ARGOS): Supporting development and validation of Infectious Disease Dx tests.</title>
        <authorList>
            <person name="Sproer C."/>
            <person name="Gronow S."/>
            <person name="Severitt S."/>
            <person name="Schroder I."/>
            <person name="Tallon L."/>
            <person name="Sadzewicz L."/>
            <person name="Zhao X."/>
            <person name="Boylan J."/>
            <person name="Ott S."/>
            <person name="Bowen H."/>
            <person name="Vavikolanu K."/>
            <person name="Mehta A."/>
            <person name="Aluvathingal J."/>
            <person name="Nadendla S."/>
            <person name="Lowell S."/>
            <person name="Myers T."/>
            <person name="Yan Y."/>
            <person name="Sichtig H."/>
        </authorList>
    </citation>
    <scope>NUCLEOTIDE SEQUENCE [LARGE SCALE GENOMIC DNA]</scope>
    <source>
        <strain evidence="2 3">FDAARGOS_1053</strain>
    </source>
</reference>
<dbReference type="AlphaFoldDB" id="A0A7T4EF88"/>
<sequence length="285" mass="29468">MRNSTRSLGLFVATGMVVASGLGFGVWRLSMPSSTTTTDTAISSSLVSTEDPVPSQTTTSERFFEDESTAPQLPVKTPTVAVSPRDPFLAPNSGPGIGGTRPGSERAQVPKSGTQSAPTTAHEGAEEGGVPQQEPNQPLEEKGDPVPQTKPSDSRHSESNSRPSRTEEMPDDTSTQPAPSTTPQVEPTTPPTPAPATTTIEEPSLQPADPPLVDPSAEGKPVPTDGKESASPEPTPNTMATEKGPTDPAHRSSGNSPVTPLSPGVQEIARSHSPAEDSSGVLQDS</sequence>
<gene>
    <name evidence="2" type="ORF">I6I10_12885</name>
</gene>
<feature type="compositionally biased region" description="Basic and acidic residues" evidence="1">
    <location>
        <begin position="152"/>
        <end position="168"/>
    </location>
</feature>
<dbReference type="GeneID" id="92759401"/>
<dbReference type="Proteomes" id="UP000596145">
    <property type="component" value="Chromosome"/>
</dbReference>
<evidence type="ECO:0000256" key="1">
    <source>
        <dbReference type="SAM" id="MobiDB-lite"/>
    </source>
</evidence>
<evidence type="ECO:0000313" key="3">
    <source>
        <dbReference type="Proteomes" id="UP000596145"/>
    </source>
</evidence>
<evidence type="ECO:0000313" key="2">
    <source>
        <dbReference type="EMBL" id="QQB46309.1"/>
    </source>
</evidence>
<protein>
    <submittedName>
        <fullName evidence="2">Uncharacterized protein</fullName>
    </submittedName>
</protein>
<feature type="compositionally biased region" description="Low complexity" evidence="1">
    <location>
        <begin position="172"/>
        <end position="187"/>
    </location>
</feature>
<dbReference type="OrthoDB" id="10018891at2"/>
<feature type="compositionally biased region" description="Low complexity" evidence="1">
    <location>
        <begin position="33"/>
        <end position="45"/>
    </location>
</feature>
<dbReference type="EMBL" id="CP066007">
    <property type="protein sequence ID" value="QQB46309.1"/>
    <property type="molecule type" value="Genomic_DNA"/>
</dbReference>
<name>A0A7T4EF88_9CORY</name>
<accession>A0A7T4EF88</accession>
<dbReference type="RefSeq" id="WP_143336946.1">
    <property type="nucleotide sequence ID" value="NZ_CP066007.1"/>
</dbReference>
<organism evidence="2 3">
    <name type="scientific">Corynebacterium glucuronolyticum</name>
    <dbReference type="NCBI Taxonomy" id="39791"/>
    <lineage>
        <taxon>Bacteria</taxon>
        <taxon>Bacillati</taxon>
        <taxon>Actinomycetota</taxon>
        <taxon>Actinomycetes</taxon>
        <taxon>Mycobacteriales</taxon>
        <taxon>Corynebacteriaceae</taxon>
        <taxon>Corynebacterium</taxon>
    </lineage>
</organism>
<proteinExistence type="predicted"/>